<dbReference type="PANTHER" id="PTHR30461">
    <property type="entry name" value="DNA-INVERTASE FROM LAMBDOID PROPHAGE"/>
    <property type="match status" value="1"/>
</dbReference>
<dbReference type="EMBL" id="FOTK01000027">
    <property type="protein sequence ID" value="SFM32684.1"/>
    <property type="molecule type" value="Genomic_DNA"/>
</dbReference>
<dbReference type="PANTHER" id="PTHR30461:SF23">
    <property type="entry name" value="DNA RECOMBINASE-RELATED"/>
    <property type="match status" value="1"/>
</dbReference>
<evidence type="ECO:0000313" key="3">
    <source>
        <dbReference type="EMBL" id="SFM32684.1"/>
    </source>
</evidence>
<dbReference type="InterPro" id="IPR050639">
    <property type="entry name" value="SSR_resolvase"/>
</dbReference>
<dbReference type="PROSITE" id="PS51736">
    <property type="entry name" value="RECOMBINASES_3"/>
    <property type="match status" value="1"/>
</dbReference>
<evidence type="ECO:0000259" key="1">
    <source>
        <dbReference type="PROSITE" id="PS51736"/>
    </source>
</evidence>
<accession>A0A1I4PY61</accession>
<feature type="domain" description="Resolvase/invertase-type recombinase catalytic" evidence="1">
    <location>
        <begin position="57"/>
        <end position="219"/>
    </location>
</feature>
<dbReference type="Pfam" id="PF07508">
    <property type="entry name" value="Recombinase"/>
    <property type="match status" value="1"/>
</dbReference>
<dbReference type="InterPro" id="IPR036162">
    <property type="entry name" value="Resolvase-like_N_sf"/>
</dbReference>
<dbReference type="Gene3D" id="3.40.50.1390">
    <property type="entry name" value="Resolvase, N-terminal catalytic domain"/>
    <property type="match status" value="1"/>
</dbReference>
<dbReference type="Pfam" id="PF13408">
    <property type="entry name" value="Zn_ribbon_recom"/>
    <property type="match status" value="1"/>
</dbReference>
<dbReference type="PROSITE" id="PS51737">
    <property type="entry name" value="RECOMBINASE_DNA_BIND"/>
    <property type="match status" value="1"/>
</dbReference>
<dbReference type="AlphaFoldDB" id="A0A1I4PY61"/>
<dbReference type="SUPFAM" id="SSF53041">
    <property type="entry name" value="Resolvase-like"/>
    <property type="match status" value="1"/>
</dbReference>
<dbReference type="InterPro" id="IPR006119">
    <property type="entry name" value="Resolv_N"/>
</dbReference>
<evidence type="ECO:0000313" key="4">
    <source>
        <dbReference type="Proteomes" id="UP000199048"/>
    </source>
</evidence>
<dbReference type="STRING" id="582667.SAMN05192568_102723"/>
<dbReference type="Gene3D" id="3.90.1750.20">
    <property type="entry name" value="Putative Large Serine Recombinase, Chain B, Domain 2"/>
    <property type="match status" value="1"/>
</dbReference>
<organism evidence="3 4">
    <name type="scientific">Methylobacterium pseudosasicola</name>
    <dbReference type="NCBI Taxonomy" id="582667"/>
    <lineage>
        <taxon>Bacteria</taxon>
        <taxon>Pseudomonadati</taxon>
        <taxon>Pseudomonadota</taxon>
        <taxon>Alphaproteobacteria</taxon>
        <taxon>Hyphomicrobiales</taxon>
        <taxon>Methylobacteriaceae</taxon>
        <taxon>Methylobacterium</taxon>
    </lineage>
</organism>
<dbReference type="InterPro" id="IPR038109">
    <property type="entry name" value="DNA_bind_recomb_sf"/>
</dbReference>
<protein>
    <submittedName>
        <fullName evidence="3">Site-specific DNA recombinase</fullName>
    </submittedName>
</protein>
<dbReference type="InterPro" id="IPR011109">
    <property type="entry name" value="DNA_bind_recombinase_dom"/>
</dbReference>
<dbReference type="GO" id="GO:0003677">
    <property type="term" value="F:DNA binding"/>
    <property type="evidence" value="ECO:0007669"/>
    <property type="project" value="InterPro"/>
</dbReference>
<dbReference type="SMART" id="SM00857">
    <property type="entry name" value="Resolvase"/>
    <property type="match status" value="1"/>
</dbReference>
<dbReference type="Proteomes" id="UP000199048">
    <property type="component" value="Unassembled WGS sequence"/>
</dbReference>
<dbReference type="OrthoDB" id="9791494at2"/>
<sequence>MSCLSIRHAERGDGAIVLNSRHEDGAPALREKLLESVPRSLRLPARKATLDVGGPKIALVYTRYSTSGQNQMSTARQLEDTAGYAKLVGFQIPNDGVYSDEERSGFFMTGREELERMLARVKAGGIHAILIGDSSRLARDFVDLGWLFKTLRRQRVELHTAQGGKMDMAQVAMHGYVNHQQVDTLVHNTRHARRSMVAELRIPWGARNFGYVKSARGRGHVEPDPVEKGIVKEIFRLAALDLGRARIAAILNERNQMGRRKTPWTADAVGRVLNNVLYRGIILYGRYIYTKDSEGNYSREAAPEDAWVIAYAEHLAIVDDVVWEAARPKRRTARTDGEPKSARGQFLLSELVRCPTCDRHMVCMGGRPSRFVCSGHNYNKSCANARSWDMGWVETGVLRLLAGVLDDASLYAPYLARLGAEAARAASDAASRRDGLVRQRDALEAELVASFDDAYTEGLEKHIVLKIRKGKQAKVDAINGKLAEIGSPRVVIDVARRVEELGGLASALRELSGEGAIDLGTPQGEELAGAIRALIRRVVPTPDPGSHGVHIELALAELGFYDPGTPADVGPVRIVRGAHVPPSREEQSRRRGLEEAERHLASGACSLDRATWAAIRHLVPDEAVGMLDGRRRGAEALVEVMLLALRLRRAATDLPDRYGSPEARRKAIKRFVRSGWWARVATVLGDEAPHLLDGIDPRRFDYVARPGMSARDGSGKKRPRRNMGIVVAMLSRPRGATLPEIAAETGQANRAIRVAISRLRCRRGFRITKARRPDGLNAWLADKAAR</sequence>
<keyword evidence="4" id="KW-1185">Reference proteome</keyword>
<dbReference type="InterPro" id="IPR025827">
    <property type="entry name" value="Zn_ribbon_recom_dom"/>
</dbReference>
<dbReference type="RefSeq" id="WP_092044124.1">
    <property type="nucleotide sequence ID" value="NZ_FOTK01000027.1"/>
</dbReference>
<evidence type="ECO:0000259" key="2">
    <source>
        <dbReference type="PROSITE" id="PS51737"/>
    </source>
</evidence>
<name>A0A1I4PY61_9HYPH</name>
<gene>
    <name evidence="3" type="ORF">SAMN05192568_102723</name>
</gene>
<proteinExistence type="predicted"/>
<feature type="domain" description="Recombinase" evidence="2">
    <location>
        <begin position="208"/>
        <end position="337"/>
    </location>
</feature>
<dbReference type="GO" id="GO:0000150">
    <property type="term" value="F:DNA strand exchange activity"/>
    <property type="evidence" value="ECO:0007669"/>
    <property type="project" value="InterPro"/>
</dbReference>
<dbReference type="Pfam" id="PF00239">
    <property type="entry name" value="Resolvase"/>
    <property type="match status" value="1"/>
</dbReference>
<reference evidence="4" key="1">
    <citation type="submission" date="2016-10" db="EMBL/GenBank/DDBJ databases">
        <authorList>
            <person name="Varghese N."/>
            <person name="Submissions S."/>
        </authorList>
    </citation>
    <scope>NUCLEOTIDE SEQUENCE [LARGE SCALE GENOMIC DNA]</scope>
    <source>
        <strain evidence="4">BL36</strain>
    </source>
</reference>
<dbReference type="CDD" id="cd00338">
    <property type="entry name" value="Ser_Recombinase"/>
    <property type="match status" value="1"/>
</dbReference>